<keyword evidence="2" id="KW-1185">Reference proteome</keyword>
<dbReference type="Proteomes" id="UP000214588">
    <property type="component" value="Unassembled WGS sequence"/>
</dbReference>
<dbReference type="RefSeq" id="WP_089023969.1">
    <property type="nucleotide sequence ID" value="NZ_NIQC01000020.1"/>
</dbReference>
<evidence type="ECO:0000313" key="2">
    <source>
        <dbReference type="Proteomes" id="UP000214588"/>
    </source>
</evidence>
<dbReference type="EMBL" id="NIQC01000020">
    <property type="protein sequence ID" value="OWZ83371.1"/>
    <property type="molecule type" value="Genomic_DNA"/>
</dbReference>
<proteinExistence type="predicted"/>
<dbReference type="AlphaFoldDB" id="A0A226BWS9"/>
<comment type="caution">
    <text evidence="1">The sequence shown here is derived from an EMBL/GenBank/DDBJ whole genome shotgun (WGS) entry which is preliminary data.</text>
</comment>
<accession>A0A226BWS9</accession>
<organism evidence="1 2">
    <name type="scientific">Natranaerobius trueperi</name>
    <dbReference type="NCBI Taxonomy" id="759412"/>
    <lineage>
        <taxon>Bacteria</taxon>
        <taxon>Bacillati</taxon>
        <taxon>Bacillota</taxon>
        <taxon>Clostridia</taxon>
        <taxon>Natranaerobiales</taxon>
        <taxon>Natranaerobiaceae</taxon>
        <taxon>Natranaerobius</taxon>
    </lineage>
</organism>
<name>A0A226BWS9_9FIRM</name>
<sequence>MKLREFLKGLTLDELKEIGRELRGVSVFNGTGRKFLEKKIIENLTSLDYLNKMIEKMEKTCNIALTQLVYFNFCSDSQSLSVLRKKGLVYQEMLVPEDIKELLKDCLYHKIRKKYSREWEVRQTPFMNLILLTGLIQRDEIKIKKLKNNGLKPSLNAEYKEAYRHLQGTFLKLLIDFLENQGIVYWVEKDMVINKVEFKKWVKKDNFTKFELLYRWLDSKNIKVLKMVSALSKLQINFEDWIDIRVIIEEDILKTKEAIEKLGLIRFKEIDENYYVKLTPEGWYYINRIYPDYWYNECVLISADFEVLIPHDFDPNLIALLDMYGKLKENDYFLVFDIEPTNLNEEFIENDQESYRTFIRELKLKSVYMPQVVDYELSEFLRT</sequence>
<evidence type="ECO:0000313" key="1">
    <source>
        <dbReference type="EMBL" id="OWZ83371.1"/>
    </source>
</evidence>
<evidence type="ECO:0008006" key="3">
    <source>
        <dbReference type="Google" id="ProtNLM"/>
    </source>
</evidence>
<protein>
    <recommendedName>
        <fullName evidence="3">Helicase XPB/Ssl2 N-terminal domain-containing protein</fullName>
    </recommendedName>
</protein>
<reference evidence="1 2" key="1">
    <citation type="submission" date="2017-06" db="EMBL/GenBank/DDBJ databases">
        <title>Draft Genome Sequence of Natranaerobius trueperi halophilic, alkalithermophilic bacteria from soda lakes.</title>
        <authorList>
            <person name="Zhao B."/>
        </authorList>
    </citation>
    <scope>NUCLEOTIDE SEQUENCE [LARGE SCALE GENOMIC DNA]</scope>
    <source>
        <strain evidence="1 2">DSM 18760</strain>
    </source>
</reference>
<gene>
    <name evidence="1" type="ORF">CDO51_09125</name>
</gene>
<dbReference type="OrthoDB" id="2879193at2"/>